<name>T1ALV8_9ZZZZ</name>
<organism evidence="1">
    <name type="scientific">mine drainage metagenome</name>
    <dbReference type="NCBI Taxonomy" id="410659"/>
    <lineage>
        <taxon>unclassified sequences</taxon>
        <taxon>metagenomes</taxon>
        <taxon>ecological metagenomes</taxon>
    </lineage>
</organism>
<sequence length="201" mass="21909">MKNLSVKSRLGAVLAAALALSVPATVQAQTPVSSAKVVAAITRGVNYLLSQCKAKTYWEQNLIVPGKPEATSQFLGETALITESLLDVGQSLKLPQIDTSVQPMKGAINFLVTHDNKTTYATSFQANVLALLPQRRKYQAILRWDARFLVHSMHTDGGYHYAWGTADYAKYFPNVPGDWDNSNTQYGVLGAWAVEHAGLSL</sequence>
<dbReference type="Gene3D" id="1.50.10.20">
    <property type="match status" value="1"/>
</dbReference>
<reference evidence="1" key="1">
    <citation type="submission" date="2013-08" db="EMBL/GenBank/DDBJ databases">
        <authorList>
            <person name="Mendez C."/>
            <person name="Richter M."/>
            <person name="Ferrer M."/>
            <person name="Sanchez J."/>
        </authorList>
    </citation>
    <scope>NUCLEOTIDE SEQUENCE</scope>
</reference>
<evidence type="ECO:0000313" key="1">
    <source>
        <dbReference type="EMBL" id="EQD43035.1"/>
    </source>
</evidence>
<dbReference type="InterPro" id="IPR008930">
    <property type="entry name" value="Terpenoid_cyclase/PrenylTrfase"/>
</dbReference>
<feature type="non-terminal residue" evidence="1">
    <location>
        <position position="201"/>
    </location>
</feature>
<dbReference type="SUPFAM" id="SSF48239">
    <property type="entry name" value="Terpenoid cyclases/Protein prenyltransferases"/>
    <property type="match status" value="1"/>
</dbReference>
<protein>
    <submittedName>
        <fullName evidence="1">Uncharacterized protein</fullName>
    </submittedName>
</protein>
<dbReference type="AlphaFoldDB" id="T1ALV8"/>
<gene>
    <name evidence="1" type="ORF">B1A_15659</name>
</gene>
<dbReference type="EMBL" id="AUZX01011493">
    <property type="protein sequence ID" value="EQD43035.1"/>
    <property type="molecule type" value="Genomic_DNA"/>
</dbReference>
<proteinExistence type="predicted"/>
<comment type="caution">
    <text evidence="1">The sequence shown here is derived from an EMBL/GenBank/DDBJ whole genome shotgun (WGS) entry which is preliminary data.</text>
</comment>
<accession>T1ALV8</accession>
<reference evidence="1" key="2">
    <citation type="journal article" date="2014" name="ISME J.">
        <title>Microbial stratification in low pH oxic and suboxic macroscopic growths along an acid mine drainage.</title>
        <authorList>
            <person name="Mendez-Garcia C."/>
            <person name="Mesa V."/>
            <person name="Sprenger R.R."/>
            <person name="Richter M."/>
            <person name="Diez M.S."/>
            <person name="Solano J."/>
            <person name="Bargiela R."/>
            <person name="Golyshina O.V."/>
            <person name="Manteca A."/>
            <person name="Ramos J.L."/>
            <person name="Gallego J.R."/>
            <person name="Llorente I."/>
            <person name="Martins Dos Santos V.A."/>
            <person name="Jensen O.N."/>
            <person name="Pelaez A.I."/>
            <person name="Sanchez J."/>
            <person name="Ferrer M."/>
        </authorList>
    </citation>
    <scope>NUCLEOTIDE SEQUENCE</scope>
</reference>